<dbReference type="HOGENOM" id="CLU_2036529_0_0_7"/>
<organism evidence="2 3">
    <name type="scientific">Sorangium cellulosum So0157-2</name>
    <dbReference type="NCBI Taxonomy" id="1254432"/>
    <lineage>
        <taxon>Bacteria</taxon>
        <taxon>Pseudomonadati</taxon>
        <taxon>Myxococcota</taxon>
        <taxon>Polyangia</taxon>
        <taxon>Polyangiales</taxon>
        <taxon>Polyangiaceae</taxon>
        <taxon>Sorangium</taxon>
    </lineage>
</organism>
<evidence type="ECO:0000256" key="1">
    <source>
        <dbReference type="SAM" id="MobiDB-lite"/>
    </source>
</evidence>
<feature type="region of interest" description="Disordered" evidence="1">
    <location>
        <begin position="72"/>
        <end position="121"/>
    </location>
</feature>
<gene>
    <name evidence="2" type="ORF">SCE1572_30490</name>
</gene>
<dbReference type="AlphaFoldDB" id="S4Y2N6"/>
<feature type="compositionally biased region" description="Gly residues" evidence="1">
    <location>
        <begin position="98"/>
        <end position="112"/>
    </location>
</feature>
<protein>
    <submittedName>
        <fullName evidence="2">Uncharacterized protein</fullName>
    </submittedName>
</protein>
<accession>S4Y2N6</accession>
<evidence type="ECO:0000313" key="3">
    <source>
        <dbReference type="Proteomes" id="UP000014803"/>
    </source>
</evidence>
<dbReference type="EMBL" id="CP003969">
    <property type="protein sequence ID" value="AGP38430.1"/>
    <property type="molecule type" value="Genomic_DNA"/>
</dbReference>
<proteinExistence type="predicted"/>
<reference evidence="2 3" key="1">
    <citation type="journal article" date="2013" name="Sci. Rep.">
        <title>Extraordinary expansion of a Sorangium cellulosum genome from an alkaline milieu.</title>
        <authorList>
            <person name="Han K."/>
            <person name="Li Z.F."/>
            <person name="Peng R."/>
            <person name="Zhu L.P."/>
            <person name="Zhou T."/>
            <person name="Wang L.G."/>
            <person name="Li S.G."/>
            <person name="Zhang X.B."/>
            <person name="Hu W."/>
            <person name="Wu Z.H."/>
            <person name="Qin N."/>
            <person name="Li Y.Z."/>
        </authorList>
    </citation>
    <scope>NUCLEOTIDE SEQUENCE [LARGE SCALE GENOMIC DNA]</scope>
    <source>
        <strain evidence="2 3">So0157-2</strain>
    </source>
</reference>
<sequence length="121" mass="12537">MGKGMHLLAQRPCGEDTLGRRHLRPEAGVCVGFAFRIVPENPRLPTCPREPPCLGVIHAPSVPHARTACEELAAGRPNVGRSRKEVPRGGEGDEGGESGESGGGEEPGGTAGPEGVTERPA</sequence>
<evidence type="ECO:0000313" key="2">
    <source>
        <dbReference type="EMBL" id="AGP38430.1"/>
    </source>
</evidence>
<dbReference type="Proteomes" id="UP000014803">
    <property type="component" value="Chromosome"/>
</dbReference>
<feature type="compositionally biased region" description="Basic and acidic residues" evidence="1">
    <location>
        <begin position="82"/>
        <end position="91"/>
    </location>
</feature>
<name>S4Y2N6_SORCE</name>
<dbReference type="KEGG" id="scu:SCE1572_30490"/>